<evidence type="ECO:0000256" key="1">
    <source>
        <dbReference type="ARBA" id="ARBA00004874"/>
    </source>
</evidence>
<feature type="active site" description="Proton acceptor" evidence="7">
    <location>
        <position position="188"/>
    </location>
</feature>
<evidence type="ECO:0000256" key="3">
    <source>
        <dbReference type="ARBA" id="ARBA00023002"/>
    </source>
</evidence>
<accession>A0A8H2W186</accession>
<reference evidence="10" key="1">
    <citation type="submission" date="2020-10" db="EMBL/GenBank/DDBJ databases">
        <authorList>
            <person name="Kusch S."/>
        </authorList>
    </citation>
    <scope>NUCLEOTIDE SEQUENCE</scope>
    <source>
        <strain evidence="10">SwB9</strain>
    </source>
</reference>
<dbReference type="InterPro" id="IPR036291">
    <property type="entry name" value="NAD(P)-bd_dom_sf"/>
</dbReference>
<evidence type="ECO:0000256" key="7">
    <source>
        <dbReference type="PIRSR" id="PIRSR000109-1"/>
    </source>
</evidence>
<dbReference type="PIRSF" id="PIRSF000109">
    <property type="entry name" value="6PGD"/>
    <property type="match status" value="1"/>
</dbReference>
<evidence type="ECO:0000256" key="4">
    <source>
        <dbReference type="ARBA" id="ARBA00023064"/>
    </source>
</evidence>
<comment type="similarity">
    <text evidence="2 6">Belongs to the 6-phosphogluconate dehydrogenase family.</text>
</comment>
<evidence type="ECO:0000256" key="8">
    <source>
        <dbReference type="SAM" id="MobiDB-lite"/>
    </source>
</evidence>
<dbReference type="Gene3D" id="3.40.50.720">
    <property type="entry name" value="NAD(P)-binding Rossmann-like Domain"/>
    <property type="match status" value="1"/>
</dbReference>
<evidence type="ECO:0000256" key="2">
    <source>
        <dbReference type="ARBA" id="ARBA00008419"/>
    </source>
</evidence>
<evidence type="ECO:0000313" key="11">
    <source>
        <dbReference type="Proteomes" id="UP000624404"/>
    </source>
</evidence>
<dbReference type="Proteomes" id="UP000624404">
    <property type="component" value="Unassembled WGS sequence"/>
</dbReference>
<dbReference type="InterPro" id="IPR008927">
    <property type="entry name" value="6-PGluconate_DH-like_C_sf"/>
</dbReference>
<dbReference type="GO" id="GO:0006098">
    <property type="term" value="P:pentose-phosphate shunt"/>
    <property type="evidence" value="ECO:0007669"/>
    <property type="project" value="UniProtKB-UniPathway"/>
</dbReference>
<name>A0A8H2W186_9HELO</name>
<dbReference type="EMBL" id="CAJHIA010000032">
    <property type="protein sequence ID" value="CAD6448830.1"/>
    <property type="molecule type" value="Genomic_DNA"/>
</dbReference>
<feature type="region of interest" description="Disordered" evidence="8">
    <location>
        <begin position="394"/>
        <end position="417"/>
    </location>
</feature>
<dbReference type="PRINTS" id="PR00076">
    <property type="entry name" value="6PGDHDRGNASE"/>
</dbReference>
<protein>
    <recommendedName>
        <fullName evidence="6">6-phosphogluconate dehydrogenase, decarboxylating</fullName>
        <ecNumber evidence="6">1.1.1.44</ecNumber>
    </recommendedName>
</protein>
<keyword evidence="11" id="KW-1185">Reference proteome</keyword>
<comment type="caution">
    <text evidence="10">The sequence shown here is derived from an EMBL/GenBank/DDBJ whole genome shotgun (WGS) entry which is preliminary data.</text>
</comment>
<keyword evidence="5 6" id="KW-0570">Pentose shunt</keyword>
<dbReference type="Gene3D" id="1.10.1040.10">
    <property type="entry name" value="N-(1-d-carboxylethyl)-l-norvaline Dehydrogenase, domain 2"/>
    <property type="match status" value="1"/>
</dbReference>
<evidence type="ECO:0000256" key="6">
    <source>
        <dbReference type="PIRNR" id="PIRNR000109"/>
    </source>
</evidence>
<dbReference type="InterPro" id="IPR006115">
    <property type="entry name" value="6PGDH_NADP-bd"/>
</dbReference>
<proteinExistence type="inferred from homology"/>
<sequence>MEITRARMIGAGSMGGGMSLLLAENGISVSINDPSTSTVDSLIQSAKDQNITSGTLSKHTEYKSLIDSLSSPRVIFFSLPHGNVGDTVVEGLHPFLEKGDIIIDCSNENWLNTQRRQGKLIAQGVYYIGCGVSGGYQAARRGPSMCPGGQEQALDIVMPLLEKIAAKASDGTPCVAKIGDGGAGHYVKMIHNGIEHGMMSAISEAWTFMNKHLGMEYDEIGKVFEKWSAEGELKNTFLIQIGADICEQKDKSGNHVLADVKDKVVQDTDNTEGTGIWSNTQATSLHVPAPTLSTAHYLRIVSAYRGHRQHVHEAFHDSFKSCRISIQDADEKGKIIEDLRQAVYTTCLASHIQGMNIISKANHQNKWNINFPNIIQIWRAGCIIQSPQISTLLSQTYPSTPHPKSPNSNSQTPDPSPPLLITALTTGFAPLKHIVSLSVHYNAITPSISATLEYLKYSGNMELPTQFYEAELDYFGKHMFESKRFDSGGEERPVTGERHFEWKEA</sequence>
<dbReference type="EC" id="1.1.1.44" evidence="6"/>
<dbReference type="Pfam" id="PF03446">
    <property type="entry name" value="NAD_binding_2"/>
    <property type="match status" value="1"/>
</dbReference>
<dbReference type="GO" id="GO:0019521">
    <property type="term" value="P:D-gluconate metabolic process"/>
    <property type="evidence" value="ECO:0007669"/>
    <property type="project" value="UniProtKB-KW"/>
</dbReference>
<dbReference type="OrthoDB" id="434986at2759"/>
<dbReference type="InterPro" id="IPR006114">
    <property type="entry name" value="6PGDH_C"/>
</dbReference>
<keyword evidence="3 6" id="KW-0560">Oxidoreductase</keyword>
<gene>
    <name evidence="10" type="ORF">SCLTRI_LOCUS8623</name>
</gene>
<dbReference type="PANTHER" id="PTHR11811">
    <property type="entry name" value="6-PHOSPHOGLUCONATE DEHYDROGENASE"/>
    <property type="match status" value="1"/>
</dbReference>
<dbReference type="SUPFAM" id="SSF51735">
    <property type="entry name" value="NAD(P)-binding Rossmann-fold domains"/>
    <property type="match status" value="1"/>
</dbReference>
<keyword evidence="6" id="KW-0521">NADP</keyword>
<evidence type="ECO:0000259" key="9">
    <source>
        <dbReference type="SMART" id="SM01350"/>
    </source>
</evidence>
<evidence type="ECO:0000256" key="5">
    <source>
        <dbReference type="ARBA" id="ARBA00023126"/>
    </source>
</evidence>
<dbReference type="UniPathway" id="UPA00115">
    <property type="reaction ID" value="UER00410"/>
</dbReference>
<dbReference type="FunFam" id="3.40.50.720:FF:000634">
    <property type="entry name" value="6-phosphogluconate dehydrogenase, decarboxylating"/>
    <property type="match status" value="1"/>
</dbReference>
<organism evidence="10 11">
    <name type="scientific">Sclerotinia trifoliorum</name>
    <dbReference type="NCBI Taxonomy" id="28548"/>
    <lineage>
        <taxon>Eukaryota</taxon>
        <taxon>Fungi</taxon>
        <taxon>Dikarya</taxon>
        <taxon>Ascomycota</taxon>
        <taxon>Pezizomycotina</taxon>
        <taxon>Leotiomycetes</taxon>
        <taxon>Helotiales</taxon>
        <taxon>Sclerotiniaceae</taxon>
        <taxon>Sclerotinia</taxon>
    </lineage>
</organism>
<comment type="pathway">
    <text evidence="1 6">Carbohydrate degradation; pentose phosphate pathway; D-ribulose 5-phosphate from D-glucose 6-phosphate (oxidative stage): step 3/3.</text>
</comment>
<evidence type="ECO:0000313" key="10">
    <source>
        <dbReference type="EMBL" id="CAD6448830.1"/>
    </source>
</evidence>
<comment type="subunit">
    <text evidence="6">Homodimer.</text>
</comment>
<keyword evidence="4" id="KW-0311">Gluconate utilization</keyword>
<dbReference type="Pfam" id="PF00393">
    <property type="entry name" value="6PGD"/>
    <property type="match status" value="1"/>
</dbReference>
<dbReference type="InterPro" id="IPR006183">
    <property type="entry name" value="Pgluconate_DH"/>
</dbReference>
<dbReference type="SMART" id="SM01350">
    <property type="entry name" value="6PGD"/>
    <property type="match status" value="1"/>
</dbReference>
<dbReference type="SUPFAM" id="SSF48179">
    <property type="entry name" value="6-phosphogluconate dehydrogenase C-terminal domain-like"/>
    <property type="match status" value="1"/>
</dbReference>
<comment type="catalytic activity">
    <reaction evidence="6">
        <text>6-phospho-D-gluconate + NADP(+) = D-ribulose 5-phosphate + CO2 + NADPH</text>
        <dbReference type="Rhea" id="RHEA:10116"/>
        <dbReference type="ChEBI" id="CHEBI:16526"/>
        <dbReference type="ChEBI" id="CHEBI:57783"/>
        <dbReference type="ChEBI" id="CHEBI:58121"/>
        <dbReference type="ChEBI" id="CHEBI:58349"/>
        <dbReference type="ChEBI" id="CHEBI:58759"/>
        <dbReference type="EC" id="1.1.1.44"/>
    </reaction>
</comment>
<dbReference type="GO" id="GO:0050661">
    <property type="term" value="F:NADP binding"/>
    <property type="evidence" value="ECO:0007669"/>
    <property type="project" value="InterPro"/>
</dbReference>
<feature type="active site" description="Proton donor" evidence="7">
    <location>
        <position position="195"/>
    </location>
</feature>
<feature type="domain" description="6-phosphogluconate dehydrogenase C-terminal" evidence="9">
    <location>
        <begin position="184"/>
        <end position="503"/>
    </location>
</feature>
<dbReference type="InterPro" id="IPR013328">
    <property type="entry name" value="6PGD_dom2"/>
</dbReference>
<dbReference type="AlphaFoldDB" id="A0A8H2W186"/>
<dbReference type="InterPro" id="IPR006113">
    <property type="entry name" value="6PGDH_Gnd/GntZ"/>
</dbReference>
<comment type="function">
    <text evidence="6">Catalyzes the oxidative decarboxylation of 6-phosphogluconate to ribulose 5-phosphate and CO(2), with concomitant reduction of NADP to NADPH.</text>
</comment>
<dbReference type="GO" id="GO:0004616">
    <property type="term" value="F:phosphogluconate dehydrogenase (decarboxylating) activity"/>
    <property type="evidence" value="ECO:0007669"/>
    <property type="project" value="UniProtKB-EC"/>
</dbReference>